<evidence type="ECO:0000313" key="3">
    <source>
        <dbReference type="Proteomes" id="UP000517694"/>
    </source>
</evidence>
<evidence type="ECO:0000256" key="1">
    <source>
        <dbReference type="SAM" id="MobiDB-lite"/>
    </source>
</evidence>
<comment type="caution">
    <text evidence="2">The sequence shown here is derived from an EMBL/GenBank/DDBJ whole genome shotgun (WGS) entry which is preliminary data.</text>
</comment>
<sequence length="51" mass="5469">MPSDPYAVLRALVRAEAARSTRKPPPSALEDPPGPETGEHPPPAPDEPERD</sequence>
<evidence type="ECO:0000313" key="2">
    <source>
        <dbReference type="EMBL" id="MBC2865781.1"/>
    </source>
</evidence>
<dbReference type="RefSeq" id="WP_159667472.1">
    <property type="nucleotide sequence ID" value="NZ_JACMHY010000004.1"/>
</dbReference>
<feature type="region of interest" description="Disordered" evidence="1">
    <location>
        <begin position="16"/>
        <end position="51"/>
    </location>
</feature>
<proteinExistence type="predicted"/>
<gene>
    <name evidence="2" type="ORF">H1R13_12510</name>
</gene>
<protein>
    <submittedName>
        <fullName evidence="2">Uncharacterized protein</fullName>
    </submittedName>
</protein>
<keyword evidence="3" id="KW-1185">Reference proteome</keyword>
<name>A0A7X1LRW2_9ACTN</name>
<accession>A0A7X1LRW2</accession>
<organism evidence="2 3">
    <name type="scientific">Streptomyces mexicanus</name>
    <dbReference type="NCBI Taxonomy" id="178566"/>
    <lineage>
        <taxon>Bacteria</taxon>
        <taxon>Bacillati</taxon>
        <taxon>Actinomycetota</taxon>
        <taxon>Actinomycetes</taxon>
        <taxon>Kitasatosporales</taxon>
        <taxon>Streptomycetaceae</taxon>
        <taxon>Streptomyces</taxon>
    </lineage>
</organism>
<dbReference type="Proteomes" id="UP000517694">
    <property type="component" value="Unassembled WGS sequence"/>
</dbReference>
<feature type="compositionally biased region" description="Pro residues" evidence="1">
    <location>
        <begin position="23"/>
        <end position="45"/>
    </location>
</feature>
<reference evidence="2 3" key="1">
    <citation type="submission" date="2020-08" db="EMBL/GenBank/DDBJ databases">
        <title>Whole-Genome Sequence of French Clinical Streptomyces mexicanus Strain Q0842.</title>
        <authorList>
            <person name="Boxberger M."/>
            <person name="La Scola B."/>
        </authorList>
    </citation>
    <scope>NUCLEOTIDE SEQUENCE [LARGE SCALE GENOMIC DNA]</scope>
    <source>
        <strain evidence="2 3">Marseille-Q0842</strain>
    </source>
</reference>
<dbReference type="EMBL" id="JACMHY010000004">
    <property type="protein sequence ID" value="MBC2865781.1"/>
    <property type="molecule type" value="Genomic_DNA"/>
</dbReference>
<dbReference type="AlphaFoldDB" id="A0A7X1LRW2"/>